<keyword evidence="1" id="KW-0472">Membrane</keyword>
<dbReference type="Pfam" id="PF11070">
    <property type="entry name" value="DUF2871"/>
    <property type="match status" value="1"/>
</dbReference>
<sequence>MKEANKNRMKLINTAWVYALLAMAGGVFYREFTKFNGFVGKTTLSVVHTHLFLLGMIFFLVAALFQFQVDVAGQKRFHLFYLIYNIGVAITVIMLIWRGITQVQGAELSRALDASISGIAGIGHICTGIGIILYFTMLKAAVRNQK</sequence>
<dbReference type="HOGENOM" id="CLU_124870_0_0_9"/>
<dbReference type="PATRIC" id="fig|742737.3.peg.1728"/>
<evidence type="ECO:0000313" key="2">
    <source>
        <dbReference type="EMBL" id="EHI60314.1"/>
    </source>
</evidence>
<accession>G5IDX6</accession>
<dbReference type="EMBL" id="ADLN01000027">
    <property type="protein sequence ID" value="EHI60314.1"/>
    <property type="molecule type" value="Genomic_DNA"/>
</dbReference>
<proteinExistence type="predicted"/>
<comment type="caution">
    <text evidence="2">The sequence shown here is derived from an EMBL/GenBank/DDBJ whole genome shotgun (WGS) entry which is preliminary data.</text>
</comment>
<name>G5IDX6_9FIRM</name>
<dbReference type="RefSeq" id="WP_006779686.1">
    <property type="nucleotide sequence ID" value="NZ_CP040506.1"/>
</dbReference>
<evidence type="ECO:0000313" key="3">
    <source>
        <dbReference type="Proteomes" id="UP000005384"/>
    </source>
</evidence>
<dbReference type="InterPro" id="IPR021299">
    <property type="entry name" value="DUF2871"/>
</dbReference>
<feature type="transmembrane region" description="Helical" evidence="1">
    <location>
        <begin position="49"/>
        <end position="67"/>
    </location>
</feature>
<protein>
    <recommendedName>
        <fullName evidence="4">DUF2871 domain-containing protein</fullName>
    </recommendedName>
</protein>
<keyword evidence="1" id="KW-1133">Transmembrane helix</keyword>
<evidence type="ECO:0008006" key="4">
    <source>
        <dbReference type="Google" id="ProtNLM"/>
    </source>
</evidence>
<dbReference type="AlphaFoldDB" id="G5IDX6"/>
<feature type="transmembrane region" description="Helical" evidence="1">
    <location>
        <begin position="79"/>
        <end position="97"/>
    </location>
</feature>
<organism evidence="2 3">
    <name type="scientific">Hungatella hathewayi WAL-18680</name>
    <dbReference type="NCBI Taxonomy" id="742737"/>
    <lineage>
        <taxon>Bacteria</taxon>
        <taxon>Bacillati</taxon>
        <taxon>Bacillota</taxon>
        <taxon>Clostridia</taxon>
        <taxon>Lachnospirales</taxon>
        <taxon>Lachnospiraceae</taxon>
        <taxon>Hungatella</taxon>
    </lineage>
</organism>
<dbReference type="Proteomes" id="UP000005384">
    <property type="component" value="Unassembled WGS sequence"/>
</dbReference>
<evidence type="ECO:0000256" key="1">
    <source>
        <dbReference type="SAM" id="Phobius"/>
    </source>
</evidence>
<feature type="transmembrane region" description="Helical" evidence="1">
    <location>
        <begin position="117"/>
        <end position="137"/>
    </location>
</feature>
<feature type="transmembrane region" description="Helical" evidence="1">
    <location>
        <begin position="12"/>
        <end position="29"/>
    </location>
</feature>
<keyword evidence="3" id="KW-1185">Reference proteome</keyword>
<gene>
    <name evidence="2" type="ORF">HMPREF9473_01703</name>
</gene>
<reference evidence="2 3" key="1">
    <citation type="submission" date="2011-08" db="EMBL/GenBank/DDBJ databases">
        <title>The Genome Sequence of Clostridium hathewayi WAL-18680.</title>
        <authorList>
            <consortium name="The Broad Institute Genome Sequencing Platform"/>
            <person name="Earl A."/>
            <person name="Ward D."/>
            <person name="Feldgarden M."/>
            <person name="Gevers D."/>
            <person name="Finegold S.M."/>
            <person name="Summanen P.H."/>
            <person name="Molitoris D.R."/>
            <person name="Song M."/>
            <person name="Daigneault M."/>
            <person name="Allen-Vercoe E."/>
            <person name="Young S.K."/>
            <person name="Zeng Q."/>
            <person name="Gargeya S."/>
            <person name="Fitzgerald M."/>
            <person name="Haas B."/>
            <person name="Abouelleil A."/>
            <person name="Alvarado L."/>
            <person name="Arachchi H.M."/>
            <person name="Berlin A."/>
            <person name="Brown A."/>
            <person name="Chapman S.B."/>
            <person name="Chen Z."/>
            <person name="Dunbar C."/>
            <person name="Freedman E."/>
            <person name="Gearin G."/>
            <person name="Gellesch M."/>
            <person name="Goldberg J."/>
            <person name="Griggs A."/>
            <person name="Gujja S."/>
            <person name="Heiman D."/>
            <person name="Howarth C."/>
            <person name="Larson L."/>
            <person name="Lui A."/>
            <person name="MacDonald P.J.P."/>
            <person name="Montmayeur A."/>
            <person name="Murphy C."/>
            <person name="Neiman D."/>
            <person name="Pearson M."/>
            <person name="Priest M."/>
            <person name="Roberts A."/>
            <person name="Saif S."/>
            <person name="Shea T."/>
            <person name="Shenoy N."/>
            <person name="Sisk P."/>
            <person name="Stolte C."/>
            <person name="Sykes S."/>
            <person name="Wortman J."/>
            <person name="Nusbaum C."/>
            <person name="Birren B."/>
        </authorList>
    </citation>
    <scope>NUCLEOTIDE SEQUENCE [LARGE SCALE GENOMIC DNA]</scope>
    <source>
        <strain evidence="2 3">WAL-18680</strain>
    </source>
</reference>
<keyword evidence="1" id="KW-0812">Transmembrane</keyword>